<protein>
    <submittedName>
        <fullName evidence="1">Uncharacterized protein</fullName>
    </submittedName>
</protein>
<comment type="caution">
    <text evidence="1">The sequence shown here is derived from an EMBL/GenBank/DDBJ whole genome shotgun (WGS) entry which is preliminary data.</text>
</comment>
<proteinExistence type="predicted"/>
<dbReference type="EMBL" id="LPJX01000061">
    <property type="protein sequence ID" value="KWF59702.1"/>
    <property type="molecule type" value="Genomic_DNA"/>
</dbReference>
<reference evidence="1 2" key="1">
    <citation type="submission" date="2015-11" db="EMBL/GenBank/DDBJ databases">
        <title>Expanding the genomic diversity of Burkholderia species for the development of highly accurate diagnostics.</title>
        <authorList>
            <person name="Sahl J."/>
            <person name="Keim P."/>
            <person name="Wagner D."/>
        </authorList>
    </citation>
    <scope>NUCLEOTIDE SEQUENCE [LARGE SCALE GENOMIC DNA]</scope>
    <source>
        <strain evidence="1 2">MSMB574WGS</strain>
    </source>
</reference>
<dbReference type="Proteomes" id="UP000061512">
    <property type="component" value="Unassembled WGS sequence"/>
</dbReference>
<accession>A0A132EUR9</accession>
<gene>
    <name evidence="1" type="ORF">WT57_27225</name>
</gene>
<evidence type="ECO:0000313" key="2">
    <source>
        <dbReference type="Proteomes" id="UP000061512"/>
    </source>
</evidence>
<dbReference type="RefSeq" id="WP_060300015.1">
    <property type="nucleotide sequence ID" value="NZ_LPJX01000061.1"/>
</dbReference>
<dbReference type="AlphaFoldDB" id="A0A132EUR9"/>
<sequence>MTVEDWKYEDFVKANNGKFSVLDFLHAIFAKVRLPQDFVLCMSRLFAPQMIVFDGVIVIADWFDEARYNEYRSDGMSPQQVQPWINMVELTDVFQGISVDKAKELAALVVKMWNDRIGKDFPGEAVKARVIVEEDAGEVFVTIGQYADT</sequence>
<organism evidence="1 2">
    <name type="scientific">Burkholderia pseudomultivorans</name>
    <dbReference type="NCBI Taxonomy" id="1207504"/>
    <lineage>
        <taxon>Bacteria</taxon>
        <taxon>Pseudomonadati</taxon>
        <taxon>Pseudomonadota</taxon>
        <taxon>Betaproteobacteria</taxon>
        <taxon>Burkholderiales</taxon>
        <taxon>Burkholderiaceae</taxon>
        <taxon>Burkholderia</taxon>
        <taxon>Burkholderia cepacia complex</taxon>
    </lineage>
</organism>
<evidence type="ECO:0000313" key="1">
    <source>
        <dbReference type="EMBL" id="KWF59702.1"/>
    </source>
</evidence>
<name>A0A132EUR9_9BURK</name>